<sequence>MSPAVGRCRGQFADRHVGTTALAPRLASLVALSLLLVPSSGEAVEILAAAQVGEPFGVATIEIPLAAPVSVGTQPPLRVSDAQRRVFYPVGQEVRVKVIPPSERPVPEPGRGRLLRRVGKLIREITSDDQETEETVARRVSFLFQGSAPMLITVSDATGVIGEYELRPESNDTPHAQLLGQWWSDYTAAAKTRIDLGDYPPWVENYLVAMLSGRLHLPLPSWFETESKTEDALVSTLKLIAGAEEATEAMFRRTASGHQVPPAMSRQVSIPPAPRWTQPIPTGNAPGDVNDTTFMEPIATRVPPECFYIRYGSFENYLWFRDLSEEYGGDLSRMATLRGFRSQGTKAIESQLHLHMNELSRLLGPTVIEDQAIIGRDLFLNEGATLGVLFHVKNAFLFRSSLQNDRNNRANSDEAIQLEETTIAGKTVSFLHSADNRVRSYMVEDGNYIFVTNSETLVKRFVQVGKDGQSLAATSEFQLARRLMPLERQDSIFTYFSPQMLQGLVSPEYLIELRRRTGAKSDITLVQLAKLAAAAEGTPTPSIDQLIHLGYLPNNFSQRADASGIVEVGEDLIDTRRGGRGTFLPIADVELRNVTAEESDWYSQIAASYSSRFPHMDPIMAGVQRKTMFAGDDRNAKIERLAIHAEIAPWSPAQYGKYAQQLGPPTRVAMQFAPDDIVAAQAHVVSEQLGPPTHLFAAIKDSNPPNPDDFDGLIKTFRALKQLPGYIGAWPLPGMIDRLPLGLGRGTPVRPGMTRLLGGIYRYTGGGFSVLSFYPDLLTASLPFLASVEVEDAAQLRGRIGNLRGSQLEGWVTNQLYQRSATSSRAGADFLGMLSRQLRVPPAEALTATQAIFNTDLQCTLGGQYEFLPQSDQWTSTVWQGNAIPTNPPLDYVHPIMHWFRGGQVTLTQYDDRLVVDAVIDAARQ</sequence>
<dbReference type="AlphaFoldDB" id="A0A5C6C1J0"/>
<evidence type="ECO:0000313" key="2">
    <source>
        <dbReference type="Proteomes" id="UP000316304"/>
    </source>
</evidence>
<dbReference type="Proteomes" id="UP000316304">
    <property type="component" value="Unassembled WGS sequence"/>
</dbReference>
<reference evidence="1 2" key="1">
    <citation type="submission" date="2019-02" db="EMBL/GenBank/DDBJ databases">
        <title>Deep-cultivation of Planctomycetes and their phenomic and genomic characterization uncovers novel biology.</title>
        <authorList>
            <person name="Wiegand S."/>
            <person name="Jogler M."/>
            <person name="Boedeker C."/>
            <person name="Pinto D."/>
            <person name="Vollmers J."/>
            <person name="Rivas-Marin E."/>
            <person name="Kohn T."/>
            <person name="Peeters S.H."/>
            <person name="Heuer A."/>
            <person name="Rast P."/>
            <person name="Oberbeckmann S."/>
            <person name="Bunk B."/>
            <person name="Jeske O."/>
            <person name="Meyerdierks A."/>
            <person name="Storesund J.E."/>
            <person name="Kallscheuer N."/>
            <person name="Luecker S."/>
            <person name="Lage O.M."/>
            <person name="Pohl T."/>
            <person name="Merkel B.J."/>
            <person name="Hornburger P."/>
            <person name="Mueller R.-W."/>
            <person name="Bruemmer F."/>
            <person name="Labrenz M."/>
            <person name="Spormann A.M."/>
            <person name="Op Den Camp H."/>
            <person name="Overmann J."/>
            <person name="Amann R."/>
            <person name="Jetten M.S.M."/>
            <person name="Mascher T."/>
            <person name="Medema M.H."/>
            <person name="Devos D.P."/>
            <person name="Kaster A.-K."/>
            <person name="Ovreas L."/>
            <person name="Rohde M."/>
            <person name="Galperin M.Y."/>
            <person name="Jogler C."/>
        </authorList>
    </citation>
    <scope>NUCLEOTIDE SEQUENCE [LARGE SCALE GENOMIC DNA]</scope>
    <source>
        <strain evidence="1 2">Pla52o</strain>
    </source>
</reference>
<gene>
    <name evidence="1" type="ORF">Pla52o_50470</name>
</gene>
<name>A0A5C6C1J0_9BACT</name>
<accession>A0A5C6C1J0</accession>
<organism evidence="1 2">
    <name type="scientific">Novipirellula galeiformis</name>
    <dbReference type="NCBI Taxonomy" id="2528004"/>
    <lineage>
        <taxon>Bacteria</taxon>
        <taxon>Pseudomonadati</taxon>
        <taxon>Planctomycetota</taxon>
        <taxon>Planctomycetia</taxon>
        <taxon>Pirellulales</taxon>
        <taxon>Pirellulaceae</taxon>
        <taxon>Novipirellula</taxon>
    </lineage>
</organism>
<keyword evidence="2" id="KW-1185">Reference proteome</keyword>
<comment type="caution">
    <text evidence="1">The sequence shown here is derived from an EMBL/GenBank/DDBJ whole genome shotgun (WGS) entry which is preliminary data.</text>
</comment>
<proteinExistence type="predicted"/>
<dbReference type="EMBL" id="SJPT01000011">
    <property type="protein sequence ID" value="TWU17491.1"/>
    <property type="molecule type" value="Genomic_DNA"/>
</dbReference>
<evidence type="ECO:0000313" key="1">
    <source>
        <dbReference type="EMBL" id="TWU17491.1"/>
    </source>
</evidence>
<protein>
    <submittedName>
        <fullName evidence="1">Uncharacterized protein</fullName>
    </submittedName>
</protein>